<dbReference type="InParanoid" id="D9Q2C6"/>
<dbReference type="KEGG" id="asc:ASAC_1059"/>
<proteinExistence type="predicted"/>
<sequence length="140" mass="15828">MELPVELTKSRRGLHVKRTVVVVISRQNQRVIAEPQRPGKGTYSRGKAGYVEVKLSHGEYAVVASLIMGPRKRVKGSFTVYDESGAERLRVKYERFKLRLSRGSPELSWVVDAAVGALGLDKFVRRRNYGKRGEARRTSQ</sequence>
<dbReference type="STRING" id="666510.ASAC_1059"/>
<keyword evidence="2" id="KW-1185">Reference proteome</keyword>
<dbReference type="EMBL" id="CP001742">
    <property type="protein sequence ID" value="ADL19464.1"/>
    <property type="molecule type" value="Genomic_DNA"/>
</dbReference>
<evidence type="ECO:0000313" key="2">
    <source>
        <dbReference type="Proteomes" id="UP000000346"/>
    </source>
</evidence>
<organism evidence="1 2">
    <name type="scientific">Acidilobus saccharovorans (strain DSM 16705 / JCM 18335 / VKM B-2471 / 345-15)</name>
    <dbReference type="NCBI Taxonomy" id="666510"/>
    <lineage>
        <taxon>Archaea</taxon>
        <taxon>Thermoproteota</taxon>
        <taxon>Thermoprotei</taxon>
        <taxon>Acidilobales</taxon>
        <taxon>Acidilobaceae</taxon>
        <taxon>Acidilobus</taxon>
    </lineage>
</organism>
<evidence type="ECO:0000313" key="1">
    <source>
        <dbReference type="EMBL" id="ADL19464.1"/>
    </source>
</evidence>
<accession>D9Q2C6</accession>
<dbReference type="OrthoDB" id="33530at2157"/>
<dbReference type="AlphaFoldDB" id="D9Q2C6"/>
<name>D9Q2C6_ACIS3</name>
<dbReference type="RefSeq" id="WP_013266976.1">
    <property type="nucleotide sequence ID" value="NC_014374.1"/>
</dbReference>
<reference evidence="1 2" key="1">
    <citation type="journal article" date="2010" name="Appl. Environ. Microbiol.">
        <title>The genome sequence of the crenarchaeon Acidilobus saccharovorans supports a new order, Acidilobales, and suggests an important ecological role in terrestrial acidic hot springs.</title>
        <authorList>
            <person name="Mardanov A.V."/>
            <person name="Svetlitchnyi V.A."/>
            <person name="Beletsky A.V."/>
            <person name="Prokofeva M.I."/>
            <person name="Bonch-Osmolovskaya E.A."/>
            <person name="Ravin N.V."/>
            <person name="Skryabin K.G."/>
        </authorList>
    </citation>
    <scope>NUCLEOTIDE SEQUENCE [LARGE SCALE GENOMIC DNA]</scope>
    <source>
        <strain evidence="2">DSM 16705 / JCM 18335 / VKM B-2471 / 345-15</strain>
    </source>
</reference>
<dbReference type="Proteomes" id="UP000000346">
    <property type="component" value="Chromosome"/>
</dbReference>
<dbReference type="eggNOG" id="arCOG04062">
    <property type="taxonomic scope" value="Archaea"/>
</dbReference>
<dbReference type="HOGENOM" id="CLU_152335_0_0_2"/>
<protein>
    <submittedName>
        <fullName evidence="1">Uncharacterized protein</fullName>
    </submittedName>
</protein>
<dbReference type="GeneID" id="9499305"/>
<gene>
    <name evidence="1" type="ordered locus">ASAC_1059</name>
</gene>